<dbReference type="Proteomes" id="UP000318529">
    <property type="component" value="Unassembled WGS sequence"/>
</dbReference>
<reference evidence="1 2" key="1">
    <citation type="submission" date="2019-06" db="EMBL/GenBank/DDBJ databases">
        <title>Genomic Encyclopedia of Type Strains, Phase IV (KMG-V): Genome sequencing to study the core and pangenomes of soil and plant-associated prokaryotes.</title>
        <authorList>
            <person name="Whitman W."/>
        </authorList>
    </citation>
    <scope>NUCLEOTIDE SEQUENCE [LARGE SCALE GENOMIC DNA]</scope>
    <source>
        <strain evidence="1 2">BR 11650</strain>
    </source>
</reference>
<comment type="caution">
    <text evidence="1">The sequence shown here is derived from an EMBL/GenBank/DDBJ whole genome shotgun (WGS) entry which is preliminary data.</text>
</comment>
<gene>
    <name evidence="1" type="ORF">FBZ83_11983</name>
</gene>
<proteinExistence type="predicted"/>
<sequence length="270" mass="30295">MITVKFGEERVFNSSPSLSSIAAVDDRQPVTVWEMLVWAYRSQRADRLGLGRGAASKHRWVDYLSSLDTEIGPTINRDAAAVHRIVIGILKPDDARMVIDAALVGEQPERSTVQPEPRAVLNMDHGGAMHSVRGAWVEVPWIKLTPAEREKLSATDGHGEVERYAVPGGAHRWKYRVDLRPRRRLRRKQRVVCAVTGAPLDTNSGWATGDRLWSPYCPIEYWPDPAYLAMLDAIADRFEAACAALEEAFVQVPFLSRRIVRDERNTIGKS</sequence>
<accession>A0A560BUX9</accession>
<dbReference type="AlphaFoldDB" id="A0A560BUX9"/>
<evidence type="ECO:0000313" key="2">
    <source>
        <dbReference type="Proteomes" id="UP000318529"/>
    </source>
</evidence>
<protein>
    <submittedName>
        <fullName evidence="1">Uncharacterized protein</fullName>
    </submittedName>
</protein>
<name>A0A560BUX9_AZOBR</name>
<dbReference type="EMBL" id="VITH01000019">
    <property type="protein sequence ID" value="TWA76432.1"/>
    <property type="molecule type" value="Genomic_DNA"/>
</dbReference>
<evidence type="ECO:0000313" key="1">
    <source>
        <dbReference type="EMBL" id="TWA76432.1"/>
    </source>
</evidence>
<organism evidence="1 2">
    <name type="scientific">Azospirillum brasilense</name>
    <dbReference type="NCBI Taxonomy" id="192"/>
    <lineage>
        <taxon>Bacteria</taxon>
        <taxon>Pseudomonadati</taxon>
        <taxon>Pseudomonadota</taxon>
        <taxon>Alphaproteobacteria</taxon>
        <taxon>Rhodospirillales</taxon>
        <taxon>Azospirillaceae</taxon>
        <taxon>Azospirillum</taxon>
    </lineage>
</organism>